<dbReference type="InterPro" id="IPR011705">
    <property type="entry name" value="BACK"/>
</dbReference>
<evidence type="ECO:0000256" key="2">
    <source>
        <dbReference type="ARBA" id="ARBA00022786"/>
    </source>
</evidence>
<evidence type="ECO:0000256" key="1">
    <source>
        <dbReference type="ARBA" id="ARBA00004906"/>
    </source>
</evidence>
<dbReference type="PANTHER" id="PTHR45774:SF3">
    <property type="entry name" value="BTB (POZ) DOMAIN-CONTAINING 2B-RELATED"/>
    <property type="match status" value="1"/>
</dbReference>
<dbReference type="AlphaFoldDB" id="A0ABD2HSG8"/>
<comment type="pathway">
    <text evidence="1">Protein modification; protein ubiquitination.</text>
</comment>
<dbReference type="Gene3D" id="2.60.210.10">
    <property type="entry name" value="Apoptosis, Tumor Necrosis Factor Receptor Associated Protein 2, Chain A"/>
    <property type="match status" value="1"/>
</dbReference>
<accession>A0ABD2HSG8</accession>
<dbReference type="SUPFAM" id="SSF54695">
    <property type="entry name" value="POZ domain"/>
    <property type="match status" value="1"/>
</dbReference>
<evidence type="ECO:0000313" key="4">
    <source>
        <dbReference type="EMBL" id="KAL3071254.1"/>
    </source>
</evidence>
<dbReference type="SMART" id="SM00875">
    <property type="entry name" value="BACK"/>
    <property type="match status" value="1"/>
</dbReference>
<feature type="domain" description="BTB" evidence="3">
    <location>
        <begin position="36"/>
        <end position="117"/>
    </location>
</feature>
<dbReference type="SMART" id="SM00225">
    <property type="entry name" value="BTB"/>
    <property type="match status" value="1"/>
</dbReference>
<comment type="caution">
    <text evidence="4">The sequence shown here is derived from an EMBL/GenBank/DDBJ whole genome shotgun (WGS) entry which is preliminary data.</text>
</comment>
<dbReference type="PANTHER" id="PTHR45774">
    <property type="entry name" value="BTB/POZ DOMAIN-CONTAINING"/>
    <property type="match status" value="1"/>
</dbReference>
<reference evidence="4 5" key="1">
    <citation type="submission" date="2024-10" db="EMBL/GenBank/DDBJ databases">
        <authorList>
            <person name="Kim D."/>
        </authorList>
    </citation>
    <scope>NUCLEOTIDE SEQUENCE [LARGE SCALE GENOMIC DNA]</scope>
    <source>
        <strain evidence="4">Taebaek</strain>
    </source>
</reference>
<dbReference type="InterPro" id="IPR000210">
    <property type="entry name" value="BTB/POZ_dom"/>
</dbReference>
<dbReference type="Proteomes" id="UP001620645">
    <property type="component" value="Unassembled WGS sequence"/>
</dbReference>
<evidence type="ECO:0000313" key="5">
    <source>
        <dbReference type="Proteomes" id="UP001620645"/>
    </source>
</evidence>
<protein>
    <recommendedName>
        <fullName evidence="3">BTB domain-containing protein</fullName>
    </recommendedName>
</protein>
<dbReference type="PROSITE" id="PS50097">
    <property type="entry name" value="BTB"/>
    <property type="match status" value="1"/>
</dbReference>
<dbReference type="InterPro" id="IPR008974">
    <property type="entry name" value="TRAF-like"/>
</dbReference>
<dbReference type="Pfam" id="PF00651">
    <property type="entry name" value="BTB"/>
    <property type="match status" value="1"/>
</dbReference>
<dbReference type="Pfam" id="PF07707">
    <property type="entry name" value="BACK"/>
    <property type="match status" value="1"/>
</dbReference>
<dbReference type="Gene3D" id="3.30.710.10">
    <property type="entry name" value="Potassium Channel Kv1.1, Chain A"/>
    <property type="match status" value="1"/>
</dbReference>
<dbReference type="InterPro" id="IPR011333">
    <property type="entry name" value="SKP1/BTB/POZ_sf"/>
</dbReference>
<sequence>MNLQNGNVENGQKMNTANPDILTDRMKMLLCTAKGADAHFLVGKSDKKELVHAHKGILMTSSSVFEAMFQKEAENSNRSTTDGKAEKDCPVLVPDVDAEVFKVMLRFIYSDDLSELNGKNAVEVLYTALKFNVAGLVKACVRFPISKLSSNVFAALSIARFNDLHKDYCNDCLAYIDGNADTLIKSDEFLQIDQKLLCEILERDELQTRGEFSIWEAAFRWADAKCRQNGIECSAENRRSVLGPALFKIRFPLISKEKFSDKIVPSGVLTLDEVIGVYQFFCHPNFCTDSGLYPLQFPSHWRLWTFGTIVMDIEKVSEFLEENDRSSRHSKVVYIKGFPWKIMAQINLKKERAEKYMKGYKIIAEHLRRLGSEESAEKLWKEGNEKLKESEENCLSFYLYCDTSKDDSKRGCVCSATFRIIAKKKCVRDLTYKFYDKIFNNKLKWRGFDCSFDQFMDPNKGFYNKEDDKLTLTIDLKVFKMPIGH</sequence>
<organism evidence="4 5">
    <name type="scientific">Heterodera schachtii</name>
    <name type="common">Sugarbeet cyst nematode worm</name>
    <name type="synonym">Tylenchus schachtii</name>
    <dbReference type="NCBI Taxonomy" id="97005"/>
    <lineage>
        <taxon>Eukaryota</taxon>
        <taxon>Metazoa</taxon>
        <taxon>Ecdysozoa</taxon>
        <taxon>Nematoda</taxon>
        <taxon>Chromadorea</taxon>
        <taxon>Rhabditida</taxon>
        <taxon>Tylenchina</taxon>
        <taxon>Tylenchomorpha</taxon>
        <taxon>Tylenchoidea</taxon>
        <taxon>Heteroderidae</taxon>
        <taxon>Heteroderinae</taxon>
        <taxon>Heterodera</taxon>
    </lineage>
</organism>
<dbReference type="FunFam" id="1.25.40.420:FF:000008">
    <property type="entry name" value="BTB/POZ domain-containing protein POB1"/>
    <property type="match status" value="1"/>
</dbReference>
<evidence type="ECO:0000259" key="3">
    <source>
        <dbReference type="PROSITE" id="PS50097"/>
    </source>
</evidence>
<dbReference type="EMBL" id="JBICCN010000396">
    <property type="protein sequence ID" value="KAL3071254.1"/>
    <property type="molecule type" value="Genomic_DNA"/>
</dbReference>
<keyword evidence="5" id="KW-1185">Reference proteome</keyword>
<keyword evidence="2" id="KW-0833">Ubl conjugation pathway</keyword>
<dbReference type="SUPFAM" id="SSF49599">
    <property type="entry name" value="TRAF domain-like"/>
    <property type="match status" value="1"/>
</dbReference>
<proteinExistence type="predicted"/>
<dbReference type="Gene3D" id="1.25.40.420">
    <property type="match status" value="1"/>
</dbReference>
<gene>
    <name evidence="4" type="ORF">niasHS_015517</name>
</gene>
<name>A0ABD2HSG8_HETSC</name>